<dbReference type="CDD" id="cd01949">
    <property type="entry name" value="GGDEF"/>
    <property type="match status" value="1"/>
</dbReference>
<dbReference type="InterPro" id="IPR000160">
    <property type="entry name" value="GGDEF_dom"/>
</dbReference>
<dbReference type="AlphaFoldDB" id="A0A368Y8H9"/>
<feature type="transmembrane region" description="Helical" evidence="3">
    <location>
        <begin position="161"/>
        <end position="180"/>
    </location>
</feature>
<reference evidence="5 6" key="1">
    <citation type="submission" date="2018-07" db="EMBL/GenBank/DDBJ databases">
        <title>Genomic Encyclopedia of Type Strains, Phase IV (KMG-IV): sequencing the most valuable type-strain genomes for metagenomic binning, comparative biology and taxonomic classification.</title>
        <authorList>
            <person name="Goeker M."/>
        </authorList>
    </citation>
    <scope>NUCLEOTIDE SEQUENCE [LARGE SCALE GENOMIC DNA]</scope>
    <source>
        <strain evidence="5 6">DSM 21634</strain>
    </source>
</reference>
<dbReference type="FunFam" id="3.30.70.270:FF:000001">
    <property type="entry name" value="Diguanylate cyclase domain protein"/>
    <property type="match status" value="1"/>
</dbReference>
<evidence type="ECO:0000256" key="3">
    <source>
        <dbReference type="SAM" id="Phobius"/>
    </source>
</evidence>
<accession>A0A368Y8H9</accession>
<keyword evidence="3" id="KW-1133">Transmembrane helix</keyword>
<evidence type="ECO:0000259" key="4">
    <source>
        <dbReference type="PROSITE" id="PS50887"/>
    </source>
</evidence>
<sequence>MPLLPAFGPTPGSLFVCLGLCALITAVFAANASRGMPGFERPLRLWAAALLCVALAAAGVLARSLLPGPLSYVVPNLAMLSAVATMGLSFAVLEGGHLRRARWSWCLVLLTMAALLGAEAWHAPYAVLAGVGALGLGLLLLHGAVLFLPQLRVRPRGRPEAWVLASLLVAAASFVVRAASTATDVWSPDGPLYAHPMLVVGLVFVSSCSLAFFCMLHERQRVALQQTYQRDSLTGLYARGVFFEKAQAALQMANVGDVFAVVMLDLDHFKRINDTHGHLVGDKVIAHAARLLNGSVRLGDLAGRYGGEEFCLLLHDCDAERAGRFLQRVLLRTEQPLSLRDGRSLPFSFSVGFVIFRMEDKAPPLEQLLDRADQALLQAKAQGRNRAVQALGCSAGMYTPV</sequence>
<feature type="domain" description="GGDEF" evidence="4">
    <location>
        <begin position="257"/>
        <end position="392"/>
    </location>
</feature>
<evidence type="ECO:0000313" key="6">
    <source>
        <dbReference type="Proteomes" id="UP000252884"/>
    </source>
</evidence>
<dbReference type="PANTHER" id="PTHR45138:SF9">
    <property type="entry name" value="DIGUANYLATE CYCLASE DGCM-RELATED"/>
    <property type="match status" value="1"/>
</dbReference>
<dbReference type="SUPFAM" id="SSF55073">
    <property type="entry name" value="Nucleotide cyclase"/>
    <property type="match status" value="1"/>
</dbReference>
<gene>
    <name evidence="5" type="ORF">DES41_102827</name>
</gene>
<dbReference type="InterPro" id="IPR029787">
    <property type="entry name" value="Nucleotide_cyclase"/>
</dbReference>
<dbReference type="RefSeq" id="WP_114467592.1">
    <property type="nucleotide sequence ID" value="NZ_QPJK01000002.1"/>
</dbReference>
<dbReference type="Proteomes" id="UP000252884">
    <property type="component" value="Unassembled WGS sequence"/>
</dbReference>
<evidence type="ECO:0000256" key="1">
    <source>
        <dbReference type="ARBA" id="ARBA00012528"/>
    </source>
</evidence>
<dbReference type="GO" id="GO:0005886">
    <property type="term" value="C:plasma membrane"/>
    <property type="evidence" value="ECO:0007669"/>
    <property type="project" value="TreeGrafter"/>
</dbReference>
<dbReference type="Pfam" id="PF00990">
    <property type="entry name" value="GGDEF"/>
    <property type="match status" value="1"/>
</dbReference>
<feature type="transmembrane region" description="Helical" evidence="3">
    <location>
        <begin position="45"/>
        <end position="66"/>
    </location>
</feature>
<dbReference type="NCBIfam" id="TIGR00254">
    <property type="entry name" value="GGDEF"/>
    <property type="match status" value="1"/>
</dbReference>
<proteinExistence type="predicted"/>
<dbReference type="SMART" id="SM00267">
    <property type="entry name" value="GGDEF"/>
    <property type="match status" value="1"/>
</dbReference>
<evidence type="ECO:0000256" key="2">
    <source>
        <dbReference type="ARBA" id="ARBA00034247"/>
    </source>
</evidence>
<feature type="transmembrane region" description="Helical" evidence="3">
    <location>
        <begin position="127"/>
        <end position="149"/>
    </location>
</feature>
<organism evidence="5 6">
    <name type="scientific">Pseudorhodoferax soli</name>
    <dbReference type="NCBI Taxonomy" id="545864"/>
    <lineage>
        <taxon>Bacteria</taxon>
        <taxon>Pseudomonadati</taxon>
        <taxon>Pseudomonadota</taxon>
        <taxon>Betaproteobacteria</taxon>
        <taxon>Burkholderiales</taxon>
        <taxon>Comamonadaceae</taxon>
    </lineage>
</organism>
<dbReference type="InterPro" id="IPR043128">
    <property type="entry name" value="Rev_trsase/Diguanyl_cyclase"/>
</dbReference>
<keyword evidence="3" id="KW-0472">Membrane</keyword>
<dbReference type="PROSITE" id="PS50887">
    <property type="entry name" value="GGDEF"/>
    <property type="match status" value="1"/>
</dbReference>
<feature type="transmembrane region" description="Helical" evidence="3">
    <location>
        <begin position="192"/>
        <end position="216"/>
    </location>
</feature>
<dbReference type="GO" id="GO:0052621">
    <property type="term" value="F:diguanylate cyclase activity"/>
    <property type="evidence" value="ECO:0007669"/>
    <property type="project" value="UniProtKB-EC"/>
</dbReference>
<feature type="transmembrane region" description="Helical" evidence="3">
    <location>
        <begin position="72"/>
        <end position="93"/>
    </location>
</feature>
<dbReference type="EC" id="2.7.7.65" evidence="1"/>
<evidence type="ECO:0000313" key="5">
    <source>
        <dbReference type="EMBL" id="RCW74504.1"/>
    </source>
</evidence>
<dbReference type="GO" id="GO:0043709">
    <property type="term" value="P:cell adhesion involved in single-species biofilm formation"/>
    <property type="evidence" value="ECO:0007669"/>
    <property type="project" value="TreeGrafter"/>
</dbReference>
<protein>
    <recommendedName>
        <fullName evidence="1">diguanylate cyclase</fullName>
        <ecNumber evidence="1">2.7.7.65</ecNumber>
    </recommendedName>
</protein>
<comment type="catalytic activity">
    <reaction evidence="2">
        <text>2 GTP = 3',3'-c-di-GMP + 2 diphosphate</text>
        <dbReference type="Rhea" id="RHEA:24898"/>
        <dbReference type="ChEBI" id="CHEBI:33019"/>
        <dbReference type="ChEBI" id="CHEBI:37565"/>
        <dbReference type="ChEBI" id="CHEBI:58805"/>
        <dbReference type="EC" id="2.7.7.65"/>
    </reaction>
</comment>
<dbReference type="OrthoDB" id="9813903at2"/>
<dbReference type="EMBL" id="QPJK01000002">
    <property type="protein sequence ID" value="RCW74504.1"/>
    <property type="molecule type" value="Genomic_DNA"/>
</dbReference>
<comment type="caution">
    <text evidence="5">The sequence shown here is derived from an EMBL/GenBank/DDBJ whole genome shotgun (WGS) entry which is preliminary data.</text>
</comment>
<dbReference type="Gene3D" id="3.30.70.270">
    <property type="match status" value="1"/>
</dbReference>
<feature type="transmembrane region" description="Helical" evidence="3">
    <location>
        <begin position="12"/>
        <end position="33"/>
    </location>
</feature>
<name>A0A368Y8H9_9BURK</name>
<keyword evidence="6" id="KW-1185">Reference proteome</keyword>
<keyword evidence="3" id="KW-0812">Transmembrane</keyword>
<dbReference type="PANTHER" id="PTHR45138">
    <property type="entry name" value="REGULATORY COMPONENTS OF SENSORY TRANSDUCTION SYSTEM"/>
    <property type="match status" value="1"/>
</dbReference>
<dbReference type="InterPro" id="IPR050469">
    <property type="entry name" value="Diguanylate_Cyclase"/>
</dbReference>
<dbReference type="GO" id="GO:1902201">
    <property type="term" value="P:negative regulation of bacterial-type flagellum-dependent cell motility"/>
    <property type="evidence" value="ECO:0007669"/>
    <property type="project" value="TreeGrafter"/>
</dbReference>
<feature type="transmembrane region" description="Helical" evidence="3">
    <location>
        <begin position="105"/>
        <end position="121"/>
    </location>
</feature>